<dbReference type="AlphaFoldDB" id="A0A127PWK6"/>
<accession>A0A127PWK6</accession>
<dbReference type="Proteomes" id="UP000071778">
    <property type="component" value="Chromosome"/>
</dbReference>
<reference evidence="1 2" key="1">
    <citation type="submission" date="2015-11" db="EMBL/GenBank/DDBJ databases">
        <title>Exploring the genomic traits of fungus-feeding bacterial genus Collimonas.</title>
        <authorList>
            <person name="Song C."/>
            <person name="Schmidt R."/>
            <person name="de Jager V."/>
            <person name="Krzyzanowska D."/>
            <person name="Jongedijk E."/>
            <person name="Cankar K."/>
            <person name="Beekwilder J."/>
            <person name="van Veen A."/>
            <person name="de Boer W."/>
            <person name="van Veen J.A."/>
            <person name="Garbeva P."/>
        </authorList>
    </citation>
    <scope>NUCLEOTIDE SEQUENCE [LARGE SCALE GENOMIC DNA]</scope>
    <source>
        <strain evidence="1 2">Ter282</strain>
    </source>
</reference>
<evidence type="ECO:0000313" key="1">
    <source>
        <dbReference type="EMBL" id="AMP12078.1"/>
    </source>
</evidence>
<name>A0A127PWK6_9BURK</name>
<sequence length="59" mass="6059">MQQALQAVGTIALGGSRGSDARERRQLAAPARLLGVLSGAAGKFPTTDGALRHYVDPLA</sequence>
<gene>
    <name evidence="1" type="ORF">CAter282_4418</name>
</gene>
<dbReference type="EMBL" id="CP013235">
    <property type="protein sequence ID" value="AMP12078.1"/>
    <property type="molecule type" value="Genomic_DNA"/>
</dbReference>
<keyword evidence="2" id="KW-1185">Reference proteome</keyword>
<organism evidence="1 2">
    <name type="scientific">Collimonas arenae</name>
    <dbReference type="NCBI Taxonomy" id="279058"/>
    <lineage>
        <taxon>Bacteria</taxon>
        <taxon>Pseudomonadati</taxon>
        <taxon>Pseudomonadota</taxon>
        <taxon>Betaproteobacteria</taxon>
        <taxon>Burkholderiales</taxon>
        <taxon>Oxalobacteraceae</taxon>
        <taxon>Collimonas</taxon>
    </lineage>
</organism>
<protein>
    <submittedName>
        <fullName evidence="1">Uncharacterized protein</fullName>
    </submittedName>
</protein>
<evidence type="ECO:0000313" key="2">
    <source>
        <dbReference type="Proteomes" id="UP000071778"/>
    </source>
</evidence>
<proteinExistence type="predicted"/>